<dbReference type="GO" id="GO:0005524">
    <property type="term" value="F:ATP binding"/>
    <property type="evidence" value="ECO:0007669"/>
    <property type="project" value="UniProtKB-KW"/>
</dbReference>
<comment type="caution">
    <text evidence="5">The sequence shown here is derived from an EMBL/GenBank/DDBJ whole genome shotgun (WGS) entry which is preliminary data.</text>
</comment>
<dbReference type="SUPFAM" id="SSF54211">
    <property type="entry name" value="Ribosomal protein S5 domain 2-like"/>
    <property type="match status" value="1"/>
</dbReference>
<keyword evidence="4" id="KW-0143">Chaperone</keyword>
<accession>A0ABV6CHE1</accession>
<evidence type="ECO:0000256" key="2">
    <source>
        <dbReference type="ARBA" id="ARBA00022741"/>
    </source>
</evidence>
<reference evidence="5 6" key="1">
    <citation type="submission" date="2024-09" db="EMBL/GenBank/DDBJ databases">
        <authorList>
            <person name="Sun Q."/>
            <person name="Mori K."/>
        </authorList>
    </citation>
    <scope>NUCLEOTIDE SEQUENCE [LARGE SCALE GENOMIC DNA]</scope>
    <source>
        <strain evidence="5 6">CCM 8545</strain>
    </source>
</reference>
<dbReference type="RefSeq" id="WP_385878209.1">
    <property type="nucleotide sequence ID" value="NZ_JBHLXE010000110.1"/>
</dbReference>
<evidence type="ECO:0000256" key="1">
    <source>
        <dbReference type="ARBA" id="ARBA00008239"/>
    </source>
</evidence>
<proteinExistence type="inferred from homology"/>
<keyword evidence="3 5" id="KW-0067">ATP-binding</keyword>
<dbReference type="Gene3D" id="3.30.565.10">
    <property type="entry name" value="Histidine kinase-like ATPase, C-terminal domain"/>
    <property type="match status" value="1"/>
</dbReference>
<organism evidence="5 6">
    <name type="scientific">Thorsellia kenyensis</name>
    <dbReference type="NCBI Taxonomy" id="1549888"/>
    <lineage>
        <taxon>Bacteria</taxon>
        <taxon>Pseudomonadati</taxon>
        <taxon>Pseudomonadota</taxon>
        <taxon>Gammaproteobacteria</taxon>
        <taxon>Enterobacterales</taxon>
        <taxon>Thorselliaceae</taxon>
        <taxon>Thorsellia</taxon>
    </lineage>
</organism>
<keyword evidence="2" id="KW-0547">Nucleotide-binding</keyword>
<evidence type="ECO:0000313" key="6">
    <source>
        <dbReference type="Proteomes" id="UP001589758"/>
    </source>
</evidence>
<dbReference type="SUPFAM" id="SSF55874">
    <property type="entry name" value="ATPase domain of HSP90 chaperone/DNA topoisomerase II/histidine kinase"/>
    <property type="match status" value="1"/>
</dbReference>
<dbReference type="InterPro" id="IPR020568">
    <property type="entry name" value="Ribosomal_Su5_D2-typ_SF"/>
</dbReference>
<name>A0ABV6CHE1_9GAMM</name>
<dbReference type="InterPro" id="IPR001404">
    <property type="entry name" value="Hsp90_fam"/>
</dbReference>
<gene>
    <name evidence="5" type="ORF">ACFFIT_12675</name>
</gene>
<keyword evidence="6" id="KW-1185">Reference proteome</keyword>
<dbReference type="Proteomes" id="UP001589758">
    <property type="component" value="Unassembled WGS sequence"/>
</dbReference>
<comment type="similarity">
    <text evidence="1">Belongs to the heat shock protein 90 family.</text>
</comment>
<dbReference type="InterPro" id="IPR020575">
    <property type="entry name" value="Hsp90_N"/>
</dbReference>
<dbReference type="Pfam" id="PF00183">
    <property type="entry name" value="HSP90"/>
    <property type="match status" value="1"/>
</dbReference>
<dbReference type="InterPro" id="IPR036890">
    <property type="entry name" value="HATPase_C_sf"/>
</dbReference>
<dbReference type="PIRSF" id="PIRSF002583">
    <property type="entry name" value="Hsp90"/>
    <property type="match status" value="1"/>
</dbReference>
<dbReference type="PRINTS" id="PR00775">
    <property type="entry name" value="HEATSHOCK90"/>
</dbReference>
<evidence type="ECO:0000256" key="4">
    <source>
        <dbReference type="ARBA" id="ARBA00023186"/>
    </source>
</evidence>
<evidence type="ECO:0000256" key="3">
    <source>
        <dbReference type="ARBA" id="ARBA00022840"/>
    </source>
</evidence>
<dbReference type="Gene3D" id="3.30.230.80">
    <property type="match status" value="1"/>
</dbReference>
<dbReference type="PANTHER" id="PTHR11528">
    <property type="entry name" value="HEAT SHOCK PROTEIN 90 FAMILY MEMBER"/>
    <property type="match status" value="1"/>
</dbReference>
<dbReference type="EMBL" id="JBHLXE010000110">
    <property type="protein sequence ID" value="MFC0180926.1"/>
    <property type="molecule type" value="Genomic_DNA"/>
</dbReference>
<protein>
    <submittedName>
        <fullName evidence="5">ATP-binding protein</fullName>
    </submittedName>
</protein>
<dbReference type="Pfam" id="PF13589">
    <property type="entry name" value="HATPase_c_3"/>
    <property type="match status" value="1"/>
</dbReference>
<evidence type="ECO:0000313" key="5">
    <source>
        <dbReference type="EMBL" id="MFC0180926.1"/>
    </source>
</evidence>
<sequence length="625" mass="70440">MHTLEHNESEIEINEAGVDLGGLMTVLSKHLYSTPVVALRELVQNSHDSIVRRRIEDKGSFESEIRITVDRQLKTLTISDSGAGLTLEEIHQFLATVGVGYTRTLRAQNEDNDGLIGMFGLGFLSAFVLASKVQVRTCSYQTPTITHLYQSRNAQNYTATLTEHRCSVGTDVILTLNDSYKELASEQELRRLLSHYCILLNEPIYIGEESEALNNETPPWRITEDVHPIQLQKRRLAFAKKFEMNFEPITTIPIYESVLRHDLEKPVNNDLSPVEKDLKGLLWIQDGAFYGTSDNRNLAVFVRGMLLDDDAKDLLPTWAGFMGGVIESQKLTPTASRETLQKDSYYYEVKHAISELLIEGLASIAENQPEAWRRILTRHNEALLAASLCDERLFAILQDRVKIPSSQGEITVNKLSNKDRKIHVMLSEEAGFEDMIFRTLKIPVAYGHRYAVIPFLRKWASINNVTLIELGTEKGNQHFFIKEELASSTLEILSEGLCDNEHLIVASFLPQELPLVVVPDREAILKNRLESDEADKRIASAALDLVRQFTKKIESRPEIRLFINSKNSAIAFLIEEIQKGNSVSQSLLLLKAMKTIMTASGDSQANVNLSQALYNVSELVKKMSN</sequence>